<dbReference type="EMBL" id="CDNC01000012">
    <property type="protein sequence ID" value="CEM61573.1"/>
    <property type="molecule type" value="Genomic_DNA"/>
</dbReference>
<dbReference type="OrthoDB" id="9797882at2"/>
<evidence type="ECO:0000256" key="1">
    <source>
        <dbReference type="ARBA" id="ARBA00022801"/>
    </source>
</evidence>
<protein>
    <submittedName>
        <fullName evidence="4 5">Nucleoside hydrolase</fullName>
    </submittedName>
</protein>
<dbReference type="GO" id="GO:0005829">
    <property type="term" value="C:cytosol"/>
    <property type="evidence" value="ECO:0007669"/>
    <property type="project" value="TreeGrafter"/>
</dbReference>
<reference evidence="4" key="2">
    <citation type="submission" date="2015-01" db="EMBL/GenBank/DDBJ databases">
        <authorList>
            <person name="Xiang T."/>
            <person name="Song Y."/>
            <person name="Huang L."/>
            <person name="Wang B."/>
            <person name="Wu P."/>
        </authorList>
    </citation>
    <scope>NUCLEOTIDE SEQUENCE [LARGE SCALE GENOMIC DNA]</scope>
    <source>
        <strain evidence="4">V1</strain>
    </source>
</reference>
<proteinExistence type="predicted"/>
<evidence type="ECO:0000256" key="2">
    <source>
        <dbReference type="ARBA" id="ARBA00023295"/>
    </source>
</evidence>
<dbReference type="GO" id="GO:0045437">
    <property type="term" value="F:uridine nucleosidase activity"/>
    <property type="evidence" value="ECO:0007669"/>
    <property type="project" value="UniProtKB-ARBA"/>
</dbReference>
<dbReference type="SUPFAM" id="SSF53590">
    <property type="entry name" value="Nucleoside hydrolase"/>
    <property type="match status" value="1"/>
</dbReference>
<dbReference type="PROSITE" id="PS01247">
    <property type="entry name" value="IUNH"/>
    <property type="match status" value="1"/>
</dbReference>
<dbReference type="InterPro" id="IPR015910">
    <property type="entry name" value="I/U_nuclsd_hydro_CS"/>
</dbReference>
<dbReference type="RefSeq" id="WP_024752578.1">
    <property type="nucleotide sequence ID" value="NZ_CDNC01000012.1"/>
</dbReference>
<evidence type="ECO:0000313" key="7">
    <source>
        <dbReference type="Proteomes" id="UP000323594"/>
    </source>
</evidence>
<dbReference type="InterPro" id="IPR001910">
    <property type="entry name" value="Inosine/uridine_hydrolase_dom"/>
</dbReference>
<gene>
    <name evidence="5" type="ORF">FUT82_09765</name>
    <name evidence="4" type="ORF">TPHV1_20110</name>
</gene>
<feature type="domain" description="Inosine/uridine-preferring nucleoside hydrolase" evidence="3">
    <location>
        <begin position="6"/>
        <end position="308"/>
    </location>
</feature>
<reference evidence="6" key="1">
    <citation type="submission" date="2015-01" db="EMBL/GenBank/DDBJ databases">
        <authorList>
            <person name="Manzoor Shahid"/>
            <person name="Zubair Saima"/>
        </authorList>
    </citation>
    <scope>NUCLEOTIDE SEQUENCE [LARGE SCALE GENOMIC DNA]</scope>
    <source>
        <strain evidence="6">V1</strain>
    </source>
</reference>
<sequence length="342" mass="37911">MKTRKIIIDTDPGIDDAVAIIAAAMIPEFELLGICSVGGNKGIECTTDNALRLSAFIGKNTPVFKGAAASLQPISPDYVRKVPEGLIHGSNGLGEYNPPIDSTLLQKTPAVDFILESAKKYPDELEIIALGPLTNLALCIEQDIETMKKIKAIYSMGGSVYRGNVTPVAEFNYWHDPLAVQTVCQKLGAFTDIFMIGLELTAACFMDMNYLSFITNQKTKEAEFISAILPTYIKYNWEIGKTLGVIIHDLITVLFAHTPELCKNIPHVNLQCVCDSEIARGQTIVDFDADLCDKNAYVPLVIDAEALKENFIRILFREQGVSEYRDAMHRIQNINRHDFFLS</sequence>
<keyword evidence="2" id="KW-0326">Glycosidase</keyword>
<dbReference type="GeneID" id="57753170"/>
<keyword evidence="6" id="KW-1185">Reference proteome</keyword>
<name>A0A0B7GSZ1_TREPH</name>
<evidence type="ECO:0000313" key="4">
    <source>
        <dbReference type="EMBL" id="CEM61573.1"/>
    </source>
</evidence>
<dbReference type="Pfam" id="PF01156">
    <property type="entry name" value="IU_nuc_hydro"/>
    <property type="match status" value="1"/>
</dbReference>
<dbReference type="InterPro" id="IPR036452">
    <property type="entry name" value="Ribo_hydro-like"/>
</dbReference>
<accession>A0A0B7GSZ1</accession>
<reference evidence="5 7" key="3">
    <citation type="submission" date="2019-08" db="EMBL/GenBank/DDBJ databases">
        <authorList>
            <person name="Kuhnert P."/>
        </authorList>
    </citation>
    <scope>NUCLEOTIDE SEQUENCE [LARGE SCALE GENOMIC DNA]</scope>
    <source>
        <strain evidence="5 7">B36.5</strain>
    </source>
</reference>
<dbReference type="InterPro" id="IPR023186">
    <property type="entry name" value="IUNH"/>
</dbReference>
<dbReference type="EMBL" id="CP042817">
    <property type="protein sequence ID" value="QEJ98254.1"/>
    <property type="molecule type" value="Genomic_DNA"/>
</dbReference>
<organism evidence="4 6">
    <name type="scientific">Treponema phagedenis</name>
    <dbReference type="NCBI Taxonomy" id="162"/>
    <lineage>
        <taxon>Bacteria</taxon>
        <taxon>Pseudomonadati</taxon>
        <taxon>Spirochaetota</taxon>
        <taxon>Spirochaetia</taxon>
        <taxon>Spirochaetales</taxon>
        <taxon>Treponemataceae</taxon>
        <taxon>Treponema</taxon>
    </lineage>
</organism>
<dbReference type="PANTHER" id="PTHR12304:SF4">
    <property type="entry name" value="URIDINE NUCLEOSIDASE"/>
    <property type="match status" value="1"/>
</dbReference>
<keyword evidence="1 4" id="KW-0378">Hydrolase</keyword>
<evidence type="ECO:0000259" key="3">
    <source>
        <dbReference type="Pfam" id="PF01156"/>
    </source>
</evidence>
<dbReference type="Proteomes" id="UP000323594">
    <property type="component" value="Chromosome"/>
</dbReference>
<evidence type="ECO:0000313" key="6">
    <source>
        <dbReference type="Proteomes" id="UP000042527"/>
    </source>
</evidence>
<dbReference type="GO" id="GO:0008477">
    <property type="term" value="F:purine nucleosidase activity"/>
    <property type="evidence" value="ECO:0007669"/>
    <property type="project" value="TreeGrafter"/>
</dbReference>
<dbReference type="PANTHER" id="PTHR12304">
    <property type="entry name" value="INOSINE-URIDINE PREFERRING NUCLEOSIDE HYDROLASE"/>
    <property type="match status" value="1"/>
</dbReference>
<evidence type="ECO:0000313" key="5">
    <source>
        <dbReference type="EMBL" id="QEJ98254.1"/>
    </source>
</evidence>
<dbReference type="Gene3D" id="3.90.245.10">
    <property type="entry name" value="Ribonucleoside hydrolase-like"/>
    <property type="match status" value="1"/>
</dbReference>
<dbReference type="Proteomes" id="UP000042527">
    <property type="component" value="Unassembled WGS sequence"/>
</dbReference>
<dbReference type="GO" id="GO:0006152">
    <property type="term" value="P:purine nucleoside catabolic process"/>
    <property type="evidence" value="ECO:0007669"/>
    <property type="project" value="TreeGrafter"/>
</dbReference>
<dbReference type="AlphaFoldDB" id="A0A0B7GSZ1"/>